<dbReference type="Proteomes" id="UP001201262">
    <property type="component" value="Unassembled WGS sequence"/>
</dbReference>
<dbReference type="InterPro" id="IPR029063">
    <property type="entry name" value="SAM-dependent_MTases_sf"/>
</dbReference>
<dbReference type="InterPro" id="IPR036390">
    <property type="entry name" value="WH_DNA-bd_sf"/>
</dbReference>
<accession>A0AAD4Q1Q6</accession>
<proteinExistence type="predicted"/>
<reference evidence="1" key="1">
    <citation type="submission" date="2021-12" db="EMBL/GenBank/DDBJ databases">
        <title>Convergent genome expansion in fungi linked to evolution of root-endophyte symbiosis.</title>
        <authorList>
            <consortium name="DOE Joint Genome Institute"/>
            <person name="Ke Y.-H."/>
            <person name="Bonito G."/>
            <person name="Liao H.-L."/>
            <person name="Looney B."/>
            <person name="Rojas-Flechas A."/>
            <person name="Nash J."/>
            <person name="Hameed K."/>
            <person name="Schadt C."/>
            <person name="Martin F."/>
            <person name="Crous P.W."/>
            <person name="Miettinen O."/>
            <person name="Magnuson J.K."/>
            <person name="Labbe J."/>
            <person name="Jacobson D."/>
            <person name="Doktycz M.J."/>
            <person name="Veneault-Fourrey C."/>
            <person name="Kuo A."/>
            <person name="Mondo S."/>
            <person name="Calhoun S."/>
            <person name="Riley R."/>
            <person name="Ohm R."/>
            <person name="LaButti K."/>
            <person name="Andreopoulos B."/>
            <person name="Pangilinan J."/>
            <person name="Nolan M."/>
            <person name="Tritt A."/>
            <person name="Clum A."/>
            <person name="Lipzen A."/>
            <person name="Daum C."/>
            <person name="Barry K."/>
            <person name="Grigoriev I.V."/>
            <person name="Vilgalys R."/>
        </authorList>
    </citation>
    <scope>NUCLEOTIDE SEQUENCE</scope>
    <source>
        <strain evidence="1">PMI_201</strain>
    </source>
</reference>
<organism evidence="1 2">
    <name type="scientific">Talaromyces proteolyticus</name>
    <dbReference type="NCBI Taxonomy" id="1131652"/>
    <lineage>
        <taxon>Eukaryota</taxon>
        <taxon>Fungi</taxon>
        <taxon>Dikarya</taxon>
        <taxon>Ascomycota</taxon>
        <taxon>Pezizomycotina</taxon>
        <taxon>Eurotiomycetes</taxon>
        <taxon>Eurotiomycetidae</taxon>
        <taxon>Eurotiales</taxon>
        <taxon>Trichocomaceae</taxon>
        <taxon>Talaromyces</taxon>
        <taxon>Talaromyces sect. Bacilispori</taxon>
    </lineage>
</organism>
<sequence>MPLGEAREINHVRESALASINKLQTMLAGPTDFLQQLVSQTQLLACLQWLGEFQVPAYIPLEGGASVKDVADLIGVPETQLCRVIRMVTTAGFLQLSQQGYITHTPLSISFVAKPSYLDAAMFLAGTAAPAALEMTAAIKQPSGSSEKSSNTMHNTSFNNTIFSSAGETQSPRLQRQWHSYLRYGTGYICDTATDILTCLEPLRNGNASVVEVGARSTERASALANQYPRLRFTVQLSPMAIVSSSRHGHTASKFDNTRYPYPDPRITVQHRVPGTPQHIQDAAVYILNFPLPMLGVSSTSLATQIKAELNAHLNAIRVNHSAIMVLTAPVSLEPGLGSTEAATLARVRDLSLSQLGNERELEMSEVLNLLNGVSDSEGRIVLVNIVRPVSNSGAIALEVKYQVYADR</sequence>
<name>A0AAD4Q1Q6_9EURO</name>
<dbReference type="RefSeq" id="XP_046073267.1">
    <property type="nucleotide sequence ID" value="XM_046211040.1"/>
</dbReference>
<dbReference type="Gene3D" id="1.10.10.10">
    <property type="entry name" value="Winged helix-like DNA-binding domain superfamily/Winged helix DNA-binding domain"/>
    <property type="match status" value="1"/>
</dbReference>
<dbReference type="PANTHER" id="PTHR43712:SF15">
    <property type="entry name" value="MONODICTYPHENONE CLUSTER TRANSCRIPTIONAL COACTIVATOR MDPA"/>
    <property type="match status" value="1"/>
</dbReference>
<evidence type="ECO:0000313" key="2">
    <source>
        <dbReference type="Proteomes" id="UP001201262"/>
    </source>
</evidence>
<dbReference type="PANTHER" id="PTHR43712">
    <property type="entry name" value="PUTATIVE (AFU_ORTHOLOGUE AFUA_4G14580)-RELATED"/>
    <property type="match status" value="1"/>
</dbReference>
<comment type="caution">
    <text evidence="1">The sequence shown here is derived from an EMBL/GenBank/DDBJ whole genome shotgun (WGS) entry which is preliminary data.</text>
</comment>
<evidence type="ECO:0000313" key="1">
    <source>
        <dbReference type="EMBL" id="KAH8698803.1"/>
    </source>
</evidence>
<protein>
    <submittedName>
        <fullName evidence="1">Uncharacterized protein</fullName>
    </submittedName>
</protein>
<dbReference type="InterPro" id="IPR036388">
    <property type="entry name" value="WH-like_DNA-bd_sf"/>
</dbReference>
<dbReference type="Gene3D" id="3.40.50.150">
    <property type="entry name" value="Vaccinia Virus protein VP39"/>
    <property type="match status" value="1"/>
</dbReference>
<dbReference type="EMBL" id="JAJTJA010000005">
    <property type="protein sequence ID" value="KAH8698803.1"/>
    <property type="molecule type" value="Genomic_DNA"/>
</dbReference>
<dbReference type="AlphaFoldDB" id="A0AAD4Q1Q6"/>
<gene>
    <name evidence="1" type="ORF">BGW36DRAFT_293914</name>
</gene>
<dbReference type="SUPFAM" id="SSF46785">
    <property type="entry name" value="Winged helix' DNA-binding domain"/>
    <property type="match status" value="1"/>
</dbReference>
<dbReference type="GeneID" id="70241327"/>
<keyword evidence="2" id="KW-1185">Reference proteome</keyword>